<proteinExistence type="predicted"/>
<dbReference type="RefSeq" id="WP_074944187.1">
    <property type="nucleotide sequence ID" value="NZ_FOZU01000003.1"/>
</dbReference>
<dbReference type="EMBL" id="FOZU01000003">
    <property type="protein sequence ID" value="SFS49153.1"/>
    <property type="molecule type" value="Genomic_DNA"/>
</dbReference>
<dbReference type="Pfam" id="PF08878">
    <property type="entry name" value="HamA"/>
    <property type="match status" value="1"/>
</dbReference>
<evidence type="ECO:0000259" key="1">
    <source>
        <dbReference type="Pfam" id="PF08878"/>
    </source>
</evidence>
<reference evidence="3" key="1">
    <citation type="submission" date="2016-10" db="EMBL/GenBank/DDBJ databases">
        <authorList>
            <person name="Varghese N."/>
            <person name="Submissions S."/>
        </authorList>
    </citation>
    <scope>NUCLEOTIDE SEQUENCE [LARGE SCALE GENOMIC DNA]</scope>
    <source>
        <strain evidence="3">ANC 5076</strain>
    </source>
</reference>
<dbReference type="Proteomes" id="UP000182827">
    <property type="component" value="Unassembled WGS sequence"/>
</dbReference>
<evidence type="ECO:0000313" key="2">
    <source>
        <dbReference type="EMBL" id="SFS49153.1"/>
    </source>
</evidence>
<keyword evidence="3" id="KW-1185">Reference proteome</keyword>
<sequence length="483" mass="55641">MINVKNEEFRLHSIFVIESVNNNGKKIRGSGFAISENYILTANHNLVEDYQSIKVYKSTDHLVEEKSFEVSCIISNDKLDVALLEIIDQKLEKHIDLYLTSINIDSEVLTCGYPLEKGYHDAPIKVKVTNNFDNIKESDYSFEVSQSPTITNYEGMSGAPVIYNKNCIGILVVQQGKNTLYAISIKDILDDKELRDKINDIGINITSQEGFDYKPPELFKSPFQYCINCYEGDPNIKGIDIGFTFKEWNVQNFTELLYEWIIDYSLSIKERKNFVGNGRQLFKYAKSNYPEDDLNALADLCLHVAIRESYKTIPIMNKIIDIKNKTFSCTHAVLNFDKLELWIGASAVNKTIEEAIENSIKNIKYILDHKSLNNRFYALTNQIDNTWPHQDKLKRLSDGTLPLDQRCDKIIIPVFIMHDSELINKYDAQNFFSLFSQHIKYCRDILNNNTNESNIELIDLRVFCFPVSDIQKLNEAFVAEINS</sequence>
<dbReference type="SUPFAM" id="SSF50494">
    <property type="entry name" value="Trypsin-like serine proteases"/>
    <property type="match status" value="1"/>
</dbReference>
<gene>
    <name evidence="2" type="ORF">SAMN05444586_1003174</name>
</gene>
<dbReference type="Pfam" id="PF13365">
    <property type="entry name" value="Trypsin_2"/>
    <property type="match status" value="1"/>
</dbReference>
<evidence type="ECO:0000313" key="3">
    <source>
        <dbReference type="Proteomes" id="UP000182827"/>
    </source>
</evidence>
<accession>A0A1I6Q9I9</accession>
<dbReference type="AlphaFoldDB" id="A0A1I6Q9I9"/>
<organism evidence="2 3">
    <name type="scientific">Acinetobacter bohemicus</name>
    <dbReference type="NCBI Taxonomy" id="1435036"/>
    <lineage>
        <taxon>Bacteria</taxon>
        <taxon>Pseudomonadati</taxon>
        <taxon>Pseudomonadota</taxon>
        <taxon>Gammaproteobacteria</taxon>
        <taxon>Moraxellales</taxon>
        <taxon>Moraxellaceae</taxon>
        <taxon>Acinetobacter</taxon>
    </lineage>
</organism>
<dbReference type="Gene3D" id="2.40.10.10">
    <property type="entry name" value="Trypsin-like serine proteases"/>
    <property type="match status" value="2"/>
</dbReference>
<name>A0A1I6Q9I9_9GAMM</name>
<dbReference type="InterPro" id="IPR014976">
    <property type="entry name" value="AbpA_HamA_C"/>
</dbReference>
<dbReference type="InterPro" id="IPR009003">
    <property type="entry name" value="Peptidase_S1_PA"/>
</dbReference>
<dbReference type="InterPro" id="IPR043504">
    <property type="entry name" value="Peptidase_S1_PA_chymotrypsin"/>
</dbReference>
<feature type="domain" description="Anti-bacteriophage protein A/HamA C-terminal" evidence="1">
    <location>
        <begin position="230"/>
        <end position="480"/>
    </location>
</feature>
<protein>
    <submittedName>
        <fullName evidence="2">Trypsin-like peptidase domain-containing protein</fullName>
    </submittedName>
</protein>